<keyword evidence="1" id="KW-0472">Membrane</keyword>
<accession>A0A2T0MTF2</accession>
<gene>
    <name evidence="2" type="ORF">B0I32_114254</name>
</gene>
<reference evidence="2 3" key="1">
    <citation type="submission" date="2018-03" db="EMBL/GenBank/DDBJ databases">
        <title>Genomic Encyclopedia of Type Strains, Phase III (KMG-III): the genomes of soil and plant-associated and newly described type strains.</title>
        <authorList>
            <person name="Whitman W."/>
        </authorList>
    </citation>
    <scope>NUCLEOTIDE SEQUENCE [LARGE SCALE GENOMIC DNA]</scope>
    <source>
        <strain evidence="2 3">CGMCC 4.7104</strain>
    </source>
</reference>
<keyword evidence="3" id="KW-1185">Reference proteome</keyword>
<protein>
    <recommendedName>
        <fullName evidence="4">DUF3817 domain-containing protein</fullName>
    </recommendedName>
</protein>
<dbReference type="AlphaFoldDB" id="A0A2T0MTF2"/>
<evidence type="ECO:0008006" key="4">
    <source>
        <dbReference type="Google" id="ProtNLM"/>
    </source>
</evidence>
<evidence type="ECO:0000313" key="3">
    <source>
        <dbReference type="Proteomes" id="UP000238312"/>
    </source>
</evidence>
<dbReference type="EMBL" id="PVNG01000014">
    <property type="protein sequence ID" value="PRX61885.1"/>
    <property type="molecule type" value="Genomic_DNA"/>
</dbReference>
<comment type="caution">
    <text evidence="2">The sequence shown here is derived from an EMBL/GenBank/DDBJ whole genome shotgun (WGS) entry which is preliminary data.</text>
</comment>
<evidence type="ECO:0000256" key="1">
    <source>
        <dbReference type="SAM" id="Phobius"/>
    </source>
</evidence>
<feature type="transmembrane region" description="Helical" evidence="1">
    <location>
        <begin position="5"/>
        <end position="25"/>
    </location>
</feature>
<dbReference type="Proteomes" id="UP000238312">
    <property type="component" value="Unassembled WGS sequence"/>
</dbReference>
<organism evidence="2 3">
    <name type="scientific">Nonomuraea fuscirosea</name>
    <dbReference type="NCBI Taxonomy" id="1291556"/>
    <lineage>
        <taxon>Bacteria</taxon>
        <taxon>Bacillati</taxon>
        <taxon>Actinomycetota</taxon>
        <taxon>Actinomycetes</taxon>
        <taxon>Streptosporangiales</taxon>
        <taxon>Streptosporangiaceae</taxon>
        <taxon>Nonomuraea</taxon>
    </lineage>
</organism>
<sequence>MSVRALRIAAAVETLSLAILLTNLATVHEPAVASLVGPVHGAAYLAVIAITVLIPGSAATGARRRAVVPVIGGLLALWRLRAPALDKPVS</sequence>
<evidence type="ECO:0000313" key="2">
    <source>
        <dbReference type="EMBL" id="PRX61885.1"/>
    </source>
</evidence>
<keyword evidence="1" id="KW-0812">Transmembrane</keyword>
<feature type="transmembrane region" description="Helical" evidence="1">
    <location>
        <begin position="31"/>
        <end position="54"/>
    </location>
</feature>
<name>A0A2T0MTF2_9ACTN</name>
<dbReference type="RefSeq" id="WP_181307959.1">
    <property type="nucleotide sequence ID" value="NZ_CP109074.1"/>
</dbReference>
<proteinExistence type="predicted"/>
<keyword evidence="1" id="KW-1133">Transmembrane helix</keyword>